<proteinExistence type="inferred from homology"/>
<gene>
    <name evidence="6" type="ORF">L21TH_0412</name>
</gene>
<feature type="binding site" evidence="5">
    <location>
        <position position="333"/>
    </location>
    <ligand>
        <name>a divalent metal cation</name>
        <dbReference type="ChEBI" id="CHEBI:60240"/>
        <label>1</label>
    </ligand>
</feature>
<feature type="binding site" evidence="5">
    <location>
        <position position="103"/>
    </location>
    <ligand>
        <name>a divalent metal cation</name>
        <dbReference type="ChEBI" id="CHEBI:60240"/>
        <label>1</label>
    </ligand>
</feature>
<evidence type="ECO:0000256" key="2">
    <source>
        <dbReference type="ARBA" id="ARBA00022112"/>
    </source>
</evidence>
<comment type="similarity">
    <text evidence="1 4">Belongs to the GTP cyclohydrolase I type 2/NIF3 family.</text>
</comment>
<dbReference type="FunFam" id="3.40.1390.30:FF:000001">
    <property type="entry name" value="GTP cyclohydrolase 1 type 2"/>
    <property type="match status" value="1"/>
</dbReference>
<dbReference type="SUPFAM" id="SSF102705">
    <property type="entry name" value="NIF3 (NGG1p interacting factor 3)-like"/>
    <property type="match status" value="1"/>
</dbReference>
<dbReference type="InterPro" id="IPR036069">
    <property type="entry name" value="DUF34/NIF3_sf"/>
</dbReference>
<evidence type="ECO:0000256" key="5">
    <source>
        <dbReference type="PIRSR" id="PIRSR602678-1"/>
    </source>
</evidence>
<dbReference type="InterPro" id="IPR017221">
    <property type="entry name" value="DUF34/NIF3_bac"/>
</dbReference>
<dbReference type="FunFam" id="3.30.70.120:FF:000006">
    <property type="entry name" value="GTP cyclohydrolase 1 type 2 homolog"/>
    <property type="match status" value="1"/>
</dbReference>
<dbReference type="Proteomes" id="UP000013378">
    <property type="component" value="Unassembled WGS sequence"/>
</dbReference>
<sequence>MMVKNIIKQMYKLAPPYLIDSWDNSGLQIGRENKEVKTILLALDLTPNVIKQAVSNNVNMIITHHPMLFKKIGSITTNDVKGKMIYDIINNDMVVFSAHTNLDVCENGVNDVLAQKLGLLNTEVLRKSYEEKLYKLTVYVPKGHADKVRRAITEAGGGWIGNYSHCTYNLNGIGTFMARENTNPFIGEQNRIEEVEEIRIETIVKHSILDTVINAMIDAHPYEEVAYDVYPLINRGIEYGYGRVGNLEKETDLKTFVELVKTEFKCDSVRIYGDLNKKIKRVAVCGGSGGDFIADAKRKRADVYITADIKYHDAQLMQELDIALIDANHYDTEKVILPYLKEYLQNNLDSKVKILISDDNSAPFTVK</sequence>
<dbReference type="InterPro" id="IPR015867">
    <property type="entry name" value="N-reg_PII/ATP_PRibTrfase_C"/>
</dbReference>
<dbReference type="eggNOG" id="COG0327">
    <property type="taxonomic scope" value="Bacteria"/>
</dbReference>
<dbReference type="PATRIC" id="fig|1304284.3.peg.399"/>
<dbReference type="STRING" id="1304284.L21TH_0412"/>
<feature type="binding site" evidence="5">
    <location>
        <position position="65"/>
    </location>
    <ligand>
        <name>a divalent metal cation</name>
        <dbReference type="ChEBI" id="CHEBI:60240"/>
        <label>1</label>
    </ligand>
</feature>
<dbReference type="Gene3D" id="3.40.1390.30">
    <property type="entry name" value="NIF3 (NGG1p interacting factor 3)-like"/>
    <property type="match status" value="2"/>
</dbReference>
<dbReference type="AlphaFoldDB" id="R1CS76"/>
<dbReference type="PANTHER" id="PTHR13799">
    <property type="entry name" value="NGG1 INTERACTING FACTOR 3"/>
    <property type="match status" value="1"/>
</dbReference>
<organism evidence="6 7">
    <name type="scientific">Caldisalinibacter kiritimatiensis</name>
    <dbReference type="NCBI Taxonomy" id="1304284"/>
    <lineage>
        <taxon>Bacteria</taxon>
        <taxon>Bacillati</taxon>
        <taxon>Bacillota</taxon>
        <taxon>Tissierellia</taxon>
        <taxon>Tissierellales</taxon>
        <taxon>Thermohalobacteraceae</taxon>
        <taxon>Caldisalinibacter</taxon>
    </lineage>
</organism>
<dbReference type="PIRSF" id="PIRSF037489">
    <property type="entry name" value="UCP037489_NIF3_YqfO"/>
    <property type="match status" value="1"/>
</dbReference>
<feature type="binding site" evidence="5">
    <location>
        <position position="64"/>
    </location>
    <ligand>
        <name>a divalent metal cation</name>
        <dbReference type="ChEBI" id="CHEBI:60240"/>
        <label>2</label>
    </ligand>
</feature>
<keyword evidence="7" id="KW-1185">Reference proteome</keyword>
<dbReference type="Gene3D" id="3.30.70.120">
    <property type="match status" value="1"/>
</dbReference>
<feature type="binding site" evidence="5">
    <location>
        <position position="329"/>
    </location>
    <ligand>
        <name>a divalent metal cation</name>
        <dbReference type="ChEBI" id="CHEBI:60240"/>
        <label>1</label>
    </ligand>
</feature>
<name>R1CS76_9FIRM</name>
<keyword evidence="3 4" id="KW-0479">Metal-binding</keyword>
<protein>
    <recommendedName>
        <fullName evidence="2 4">GTP cyclohydrolase 1 type 2 homolog</fullName>
    </recommendedName>
</protein>
<accession>R1CS76</accession>
<dbReference type="GO" id="GO:0046872">
    <property type="term" value="F:metal ion binding"/>
    <property type="evidence" value="ECO:0007669"/>
    <property type="project" value="UniProtKB-UniRule"/>
</dbReference>
<reference evidence="6 7" key="1">
    <citation type="journal article" date="2015" name="Geomicrobiol. J.">
        <title>Caldisalinibacter kiritimatiensis gen. nov., sp. nov., a moderately thermohalophilic thiosulfate-reducing bacterium from a hypersaline microbial mat.</title>
        <authorList>
            <person name="Ben Hania W."/>
            <person name="Joseph M."/>
            <person name="Fiebig A."/>
            <person name="Bunk B."/>
            <person name="Klenk H.-P."/>
            <person name="Fardeau M.-L."/>
            <person name="Spring S."/>
        </authorList>
    </citation>
    <scope>NUCLEOTIDE SEQUENCE [LARGE SCALE GENOMIC DNA]</scope>
    <source>
        <strain evidence="6 7">L21-TH-D2</strain>
    </source>
</reference>
<dbReference type="GO" id="GO:0005737">
    <property type="term" value="C:cytoplasm"/>
    <property type="evidence" value="ECO:0007669"/>
    <property type="project" value="TreeGrafter"/>
</dbReference>
<dbReference type="Pfam" id="PF01784">
    <property type="entry name" value="DUF34_NIF3"/>
    <property type="match status" value="1"/>
</dbReference>
<dbReference type="PANTHER" id="PTHR13799:SF14">
    <property type="entry name" value="GTP CYCLOHYDROLASE 1 TYPE 2 HOMOLOG"/>
    <property type="match status" value="1"/>
</dbReference>
<evidence type="ECO:0000313" key="7">
    <source>
        <dbReference type="Proteomes" id="UP000013378"/>
    </source>
</evidence>
<evidence type="ECO:0000256" key="3">
    <source>
        <dbReference type="ARBA" id="ARBA00022723"/>
    </source>
</evidence>
<dbReference type="NCBIfam" id="TIGR00486">
    <property type="entry name" value="YbgI_SA1388"/>
    <property type="match status" value="1"/>
</dbReference>
<evidence type="ECO:0000256" key="1">
    <source>
        <dbReference type="ARBA" id="ARBA00006964"/>
    </source>
</evidence>
<dbReference type="OrthoDB" id="9792792at2"/>
<dbReference type="EMBL" id="ARZA01000054">
    <property type="protein sequence ID" value="EOD01491.1"/>
    <property type="molecule type" value="Genomic_DNA"/>
</dbReference>
<evidence type="ECO:0000256" key="4">
    <source>
        <dbReference type="PIRNR" id="PIRNR037489"/>
    </source>
</evidence>
<comment type="caution">
    <text evidence="6">The sequence shown here is derived from an EMBL/GenBank/DDBJ whole genome shotgun (WGS) entry which is preliminary data.</text>
</comment>
<evidence type="ECO:0000313" key="6">
    <source>
        <dbReference type="EMBL" id="EOD01491.1"/>
    </source>
</evidence>
<dbReference type="InterPro" id="IPR002678">
    <property type="entry name" value="DUF34/NIF3"/>
</dbReference>